<name>A0ACC0II40_9ERIC</name>
<sequence>MRWAVFNSTFCSAVESVLESVCCNASVKECVCSVQLVCAAGRSGGLCCYGVRSVRDRLPLVFGSRQQLFSSYVDFFGCNVPGVDNHSLPRFGSMMCMGVTAGACILTLFAIKYTVRVLGLTLVSRLCKSASWIEWLYNKVMSSLLCFVRI</sequence>
<dbReference type="EMBL" id="CM045760">
    <property type="protein sequence ID" value="KAI8025240.1"/>
    <property type="molecule type" value="Genomic_DNA"/>
</dbReference>
<accession>A0ACC0II40</accession>
<dbReference type="Proteomes" id="UP001060215">
    <property type="component" value="Chromosome 3"/>
</dbReference>
<protein>
    <submittedName>
        <fullName evidence="1">Protein NDL2</fullName>
    </submittedName>
</protein>
<keyword evidence="2" id="KW-1185">Reference proteome</keyword>
<gene>
    <name evidence="1" type="ORF">LOK49_LG02G02187</name>
</gene>
<reference evidence="1 2" key="1">
    <citation type="journal article" date="2022" name="Plant J.">
        <title>Chromosome-level genome of Camellia lanceoleosa provides a valuable resource for understanding genome evolution and self-incompatibility.</title>
        <authorList>
            <person name="Gong W."/>
            <person name="Xiao S."/>
            <person name="Wang L."/>
            <person name="Liao Z."/>
            <person name="Chang Y."/>
            <person name="Mo W."/>
            <person name="Hu G."/>
            <person name="Li W."/>
            <person name="Zhao G."/>
            <person name="Zhu H."/>
            <person name="Hu X."/>
            <person name="Ji K."/>
            <person name="Xiang X."/>
            <person name="Song Q."/>
            <person name="Yuan D."/>
            <person name="Jin S."/>
            <person name="Zhang L."/>
        </authorList>
    </citation>
    <scope>NUCLEOTIDE SEQUENCE [LARGE SCALE GENOMIC DNA]</scope>
    <source>
        <strain evidence="1">SQ_2022a</strain>
    </source>
</reference>
<proteinExistence type="predicted"/>
<evidence type="ECO:0000313" key="1">
    <source>
        <dbReference type="EMBL" id="KAI8025240.1"/>
    </source>
</evidence>
<evidence type="ECO:0000313" key="2">
    <source>
        <dbReference type="Proteomes" id="UP001060215"/>
    </source>
</evidence>
<organism evidence="1 2">
    <name type="scientific">Camellia lanceoleosa</name>
    <dbReference type="NCBI Taxonomy" id="1840588"/>
    <lineage>
        <taxon>Eukaryota</taxon>
        <taxon>Viridiplantae</taxon>
        <taxon>Streptophyta</taxon>
        <taxon>Embryophyta</taxon>
        <taxon>Tracheophyta</taxon>
        <taxon>Spermatophyta</taxon>
        <taxon>Magnoliopsida</taxon>
        <taxon>eudicotyledons</taxon>
        <taxon>Gunneridae</taxon>
        <taxon>Pentapetalae</taxon>
        <taxon>asterids</taxon>
        <taxon>Ericales</taxon>
        <taxon>Theaceae</taxon>
        <taxon>Camellia</taxon>
    </lineage>
</organism>
<comment type="caution">
    <text evidence="1">The sequence shown here is derived from an EMBL/GenBank/DDBJ whole genome shotgun (WGS) entry which is preliminary data.</text>
</comment>